<dbReference type="PANTHER" id="PTHR34009">
    <property type="entry name" value="PROTEIN STAR"/>
    <property type="match status" value="1"/>
</dbReference>
<keyword evidence="1" id="KW-0812">Transmembrane</keyword>
<dbReference type="KEGG" id="hazt:108676754"/>
<dbReference type="InterPro" id="IPR053202">
    <property type="entry name" value="EGF_Rcpt_Signaling_Reg"/>
</dbReference>
<dbReference type="GO" id="GO:0005886">
    <property type="term" value="C:plasma membrane"/>
    <property type="evidence" value="ECO:0007669"/>
    <property type="project" value="TreeGrafter"/>
</dbReference>
<organism evidence="2 3">
    <name type="scientific">Hyalella azteca</name>
    <name type="common">Amphipod</name>
    <dbReference type="NCBI Taxonomy" id="294128"/>
    <lineage>
        <taxon>Eukaryota</taxon>
        <taxon>Metazoa</taxon>
        <taxon>Ecdysozoa</taxon>
        <taxon>Arthropoda</taxon>
        <taxon>Crustacea</taxon>
        <taxon>Multicrustacea</taxon>
        <taxon>Malacostraca</taxon>
        <taxon>Eumalacostraca</taxon>
        <taxon>Peracarida</taxon>
        <taxon>Amphipoda</taxon>
        <taxon>Senticaudata</taxon>
        <taxon>Talitrida</taxon>
        <taxon>Talitroidea</taxon>
        <taxon>Hyalellidae</taxon>
        <taxon>Hyalella</taxon>
    </lineage>
</organism>
<evidence type="ECO:0000313" key="2">
    <source>
        <dbReference type="Proteomes" id="UP000694843"/>
    </source>
</evidence>
<dbReference type="GO" id="GO:0005789">
    <property type="term" value="C:endoplasmic reticulum membrane"/>
    <property type="evidence" value="ECO:0007669"/>
    <property type="project" value="TreeGrafter"/>
</dbReference>
<dbReference type="GO" id="GO:0005794">
    <property type="term" value="C:Golgi apparatus"/>
    <property type="evidence" value="ECO:0007669"/>
    <property type="project" value="TreeGrafter"/>
</dbReference>
<sequence>MAVTFGKLMSRRRFVRAIGQYLLVLVMVGLGLLSLGTHPALNICDDECSIITFTRPPHSESRMFIEHIIDNVIEPQRDSAPWPLTQEEITQSIRQDTNAYTVNQFLMGYIDDIVNGTFLEVGAGNGEFLSFSSALELMQNWRGLLVEPRQQAYQHCRKRRRAATANACVTGTDYHGKQLVWTPKVDTTLPLQLQQSTLSKAAIIDYVDPADRDDGDVTLVQCYTLESLVVAYLESINATDQPIDLLIVDTNAGELHIMEKLLIPRYRYVLLPIRDKYEYQFALSIAGQLELNMTDDGMLQDGYALFQHKSVGRHIEFVAEFV</sequence>
<dbReference type="PANTHER" id="PTHR34009:SF2">
    <property type="entry name" value="PROTEIN STAR"/>
    <property type="match status" value="1"/>
</dbReference>
<dbReference type="GO" id="GO:0031902">
    <property type="term" value="C:late endosome membrane"/>
    <property type="evidence" value="ECO:0007669"/>
    <property type="project" value="TreeGrafter"/>
</dbReference>
<proteinExistence type="predicted"/>
<dbReference type="Proteomes" id="UP000694843">
    <property type="component" value="Unplaced"/>
</dbReference>
<dbReference type="Gene3D" id="3.40.50.150">
    <property type="entry name" value="Vaccinia Virus protein VP39"/>
    <property type="match status" value="1"/>
</dbReference>
<dbReference type="GO" id="GO:0006888">
    <property type="term" value="P:endoplasmic reticulum to Golgi vesicle-mediated transport"/>
    <property type="evidence" value="ECO:0007669"/>
    <property type="project" value="TreeGrafter"/>
</dbReference>
<name>A0A8B7P334_HYAAZ</name>
<evidence type="ECO:0000256" key="1">
    <source>
        <dbReference type="SAM" id="Phobius"/>
    </source>
</evidence>
<reference evidence="3" key="1">
    <citation type="submission" date="2025-08" db="UniProtKB">
        <authorList>
            <consortium name="RefSeq"/>
        </authorList>
    </citation>
    <scope>IDENTIFICATION</scope>
    <source>
        <tissue evidence="3">Whole organism</tissue>
    </source>
</reference>
<dbReference type="InterPro" id="IPR029063">
    <property type="entry name" value="SAM-dependent_MTases_sf"/>
</dbReference>
<dbReference type="OrthoDB" id="6350088at2759"/>
<keyword evidence="1" id="KW-0472">Membrane</keyword>
<keyword evidence="2" id="KW-1185">Reference proteome</keyword>
<dbReference type="RefSeq" id="XP_018020375.1">
    <property type="nucleotide sequence ID" value="XM_018164886.2"/>
</dbReference>
<accession>A0A8B7P334</accession>
<gene>
    <name evidence="3" type="primary">LOC108676754</name>
</gene>
<protein>
    <submittedName>
        <fullName evidence="3">Uncharacterized protein LOC108676754 isoform X1</fullName>
    </submittedName>
</protein>
<keyword evidence="1" id="KW-1133">Transmembrane helix</keyword>
<evidence type="ECO:0000313" key="3">
    <source>
        <dbReference type="RefSeq" id="XP_018020375.1"/>
    </source>
</evidence>
<dbReference type="GeneID" id="108676754"/>
<dbReference type="AlphaFoldDB" id="A0A8B7P334"/>
<dbReference type="GO" id="GO:0016197">
    <property type="term" value="P:endosomal transport"/>
    <property type="evidence" value="ECO:0007669"/>
    <property type="project" value="TreeGrafter"/>
</dbReference>
<feature type="transmembrane region" description="Helical" evidence="1">
    <location>
        <begin position="21"/>
        <end position="41"/>
    </location>
</feature>